<keyword evidence="3" id="KW-1133">Transmembrane helix</keyword>
<feature type="transmembrane region" description="Helical" evidence="3">
    <location>
        <begin position="291"/>
        <end position="310"/>
    </location>
</feature>
<feature type="region of interest" description="Disordered" evidence="2">
    <location>
        <begin position="451"/>
        <end position="475"/>
    </location>
</feature>
<feature type="compositionally biased region" description="Polar residues" evidence="2">
    <location>
        <begin position="766"/>
        <end position="782"/>
    </location>
</feature>
<dbReference type="OrthoDB" id="432536at2759"/>
<gene>
    <name evidence="4" type="ORF">SNEC2469_LOCUS1235</name>
</gene>
<name>A0A812IZV8_9DINO</name>
<feature type="transmembrane region" description="Helical" evidence="3">
    <location>
        <begin position="222"/>
        <end position="241"/>
    </location>
</feature>
<feature type="transmembrane region" description="Helical" evidence="3">
    <location>
        <begin position="363"/>
        <end position="380"/>
    </location>
</feature>
<dbReference type="AlphaFoldDB" id="A0A812IZV8"/>
<evidence type="ECO:0000313" key="5">
    <source>
        <dbReference type="Proteomes" id="UP000601435"/>
    </source>
</evidence>
<keyword evidence="3" id="KW-0472">Membrane</keyword>
<feature type="transmembrane region" description="Helical" evidence="3">
    <location>
        <begin position="322"/>
        <end position="342"/>
    </location>
</feature>
<dbReference type="EMBL" id="CAJNJA010005564">
    <property type="protein sequence ID" value="CAE7193001.1"/>
    <property type="molecule type" value="Genomic_DNA"/>
</dbReference>
<feature type="transmembrane region" description="Helical" evidence="3">
    <location>
        <begin position="604"/>
        <end position="626"/>
    </location>
</feature>
<evidence type="ECO:0000256" key="3">
    <source>
        <dbReference type="SAM" id="Phobius"/>
    </source>
</evidence>
<reference evidence="4" key="1">
    <citation type="submission" date="2021-02" db="EMBL/GenBank/DDBJ databases">
        <authorList>
            <person name="Dougan E. K."/>
            <person name="Rhodes N."/>
            <person name="Thang M."/>
            <person name="Chan C."/>
        </authorList>
    </citation>
    <scope>NUCLEOTIDE SEQUENCE</scope>
</reference>
<feature type="region of interest" description="Disordered" evidence="2">
    <location>
        <begin position="766"/>
        <end position="789"/>
    </location>
</feature>
<organism evidence="4 5">
    <name type="scientific">Symbiodinium necroappetens</name>
    <dbReference type="NCBI Taxonomy" id="1628268"/>
    <lineage>
        <taxon>Eukaryota</taxon>
        <taxon>Sar</taxon>
        <taxon>Alveolata</taxon>
        <taxon>Dinophyceae</taxon>
        <taxon>Suessiales</taxon>
        <taxon>Symbiodiniaceae</taxon>
        <taxon>Symbiodinium</taxon>
    </lineage>
</organism>
<dbReference type="InterPro" id="IPR011990">
    <property type="entry name" value="TPR-like_helical_dom_sf"/>
</dbReference>
<sequence length="1275" mass="136641">MQDALGWAKSAITSKEGAELKSEAAKLALKAKTAFEHQDTHELKEGAADFMGKLKELWDQNADEEMKMKAAVLLNKAKQTLEAKGVKDLPEKVAAVEKQLEAAKDNLAADNVDLAELASARGGNLQGKAAGLLKMAMKKPETELLANKAAETLEKLKASVGLVSEIAYECREIFELANAGGISGSVAATGKLDMLTQEVDWRKIADLAKDLLSLLEEEWPEVIAWLVVGSGPAWVLYVVVVRRPRSSAAAAVAWATWLAVQVSTQGFGALDVTRKRALVALQATHEVAQKSVVMVEAWIIVFLPFVADLWRHSRSAWNALSLPARLVLVGVPVGLYLTALVVGRIIRACRRRKEGLRKAIKSVLFHGSFVMACPLLWFSTGRVSIWWLNVLLTHVLTTVPTMGSLVALGWQPLFDRGAGTASATAIEDVQGHPALPWRALGEANSMGTLEAASTAMRPRRRSHRRGAVDTPAARPVASPSSLRLWLSYWASWPLLQLLEQGLPSLLELQVLGVKQVAEVQSQLRRALIVYVLWLLVWKGSRIQLAVLRCTLRRCRLLEILPGLLGVHGLQILNMLRGGSEGVPVPSTANMFLAFQSIFRRGWRILAAGAAASVMLVASVVLFYRLVSVTNRALTALIWVFAAMDTADTLAADAGEILLARKLAFWAVAMLWSALVQLPFVGVGLRLFTPVVFALLMVASETILRRSAAAAGASDGTFVSAPVACEAEDVRDDNCAVEHADVVTQVPDFQSLQAGFQKQILIEASSTTDAHSAPSNPARSPSDPSALDLVNSYDKTTAGSKHFGDPVLVAMGPLWVSADAGKVFQTLGQCRAEASRRELVAKTGETEDADEAWKQASITLWSVALCDYNTAIEPKEGTVLPVMTLSLESRLQKTAGSASSDWGSGGEEGAKAALEKARESKDSSKEAQALLNLAALQAKTWAASGAKSALRPIGDFLETSLALFEKEKDHSGEAVACNMLANFYILLGQAKDAVRMVKQGLTATRALNSRLHEVPLLQTLMAASFLRSDADESLRASCEIATICRASKASAVACALADACTAQAHLANDEQGQAQRLAEAALKACKDAKDVDGEILVLGALQEIAFVIGKPVSALKAAQDLLEKERKRGIKEAIARAHLLVSVSDATAASSSDLAKQAKEQYASLKGSSVGEGLALVSLARAYFALGKTKEAESAAKEAMASFASEVGQGFASCLLALAQLRLEDAVAAERLAREALGLFQDGHHRVGQALAELLVRSPAFRAVQFSPPRRFSQTH</sequence>
<keyword evidence="5" id="KW-1185">Reference proteome</keyword>
<feature type="transmembrane region" description="Helical" evidence="3">
    <location>
        <begin position="662"/>
        <end position="680"/>
    </location>
</feature>
<feature type="coiled-coil region" evidence="1">
    <location>
        <begin position="86"/>
        <end position="113"/>
    </location>
</feature>
<dbReference type="Proteomes" id="UP000601435">
    <property type="component" value="Unassembled WGS sequence"/>
</dbReference>
<keyword evidence="1" id="KW-0175">Coiled coil</keyword>
<dbReference type="SUPFAM" id="SSF48452">
    <property type="entry name" value="TPR-like"/>
    <property type="match status" value="2"/>
</dbReference>
<keyword evidence="3" id="KW-0812">Transmembrane</keyword>
<evidence type="ECO:0000256" key="2">
    <source>
        <dbReference type="SAM" id="MobiDB-lite"/>
    </source>
</evidence>
<accession>A0A812IZV8</accession>
<dbReference type="Gene3D" id="1.25.40.10">
    <property type="entry name" value="Tetratricopeptide repeat domain"/>
    <property type="match status" value="2"/>
</dbReference>
<evidence type="ECO:0000256" key="1">
    <source>
        <dbReference type="SAM" id="Coils"/>
    </source>
</evidence>
<proteinExistence type="predicted"/>
<comment type="caution">
    <text evidence="4">The sequence shown here is derived from an EMBL/GenBank/DDBJ whole genome shotgun (WGS) entry which is preliminary data.</text>
</comment>
<evidence type="ECO:0000313" key="4">
    <source>
        <dbReference type="EMBL" id="CAE7193001.1"/>
    </source>
</evidence>
<protein>
    <submittedName>
        <fullName evidence="4">Uncharacterized protein</fullName>
    </submittedName>
</protein>